<dbReference type="Proteomes" id="UP001345963">
    <property type="component" value="Unassembled WGS sequence"/>
</dbReference>
<protein>
    <submittedName>
        <fullName evidence="1">Uncharacterized protein</fullName>
    </submittedName>
</protein>
<reference evidence="1 2" key="1">
    <citation type="submission" date="2021-07" db="EMBL/GenBank/DDBJ databases">
        <authorList>
            <person name="Palmer J.M."/>
        </authorList>
    </citation>
    <scope>NUCLEOTIDE SEQUENCE [LARGE SCALE GENOMIC DNA]</scope>
    <source>
        <strain evidence="1 2">AT_MEX2019</strain>
        <tissue evidence="1">Muscle</tissue>
    </source>
</reference>
<keyword evidence="2" id="KW-1185">Reference proteome</keyword>
<organism evidence="1 2">
    <name type="scientific">Ataeniobius toweri</name>
    <dbReference type="NCBI Taxonomy" id="208326"/>
    <lineage>
        <taxon>Eukaryota</taxon>
        <taxon>Metazoa</taxon>
        <taxon>Chordata</taxon>
        <taxon>Craniata</taxon>
        <taxon>Vertebrata</taxon>
        <taxon>Euteleostomi</taxon>
        <taxon>Actinopterygii</taxon>
        <taxon>Neopterygii</taxon>
        <taxon>Teleostei</taxon>
        <taxon>Neoteleostei</taxon>
        <taxon>Acanthomorphata</taxon>
        <taxon>Ovalentaria</taxon>
        <taxon>Atherinomorphae</taxon>
        <taxon>Cyprinodontiformes</taxon>
        <taxon>Goodeidae</taxon>
        <taxon>Ataeniobius</taxon>
    </lineage>
</organism>
<accession>A0ABU7APV2</accession>
<evidence type="ECO:0000313" key="1">
    <source>
        <dbReference type="EMBL" id="MED6240251.1"/>
    </source>
</evidence>
<sequence length="88" mass="9644">MLQAVSSPEPWCGGAQVQHITSSPVRYKGSRLSALQRLSVCLHGYLQSPVQALKLLLMIQVSKSSSFHCRLKLQLTASSLFGLTGFRN</sequence>
<evidence type="ECO:0000313" key="2">
    <source>
        <dbReference type="Proteomes" id="UP001345963"/>
    </source>
</evidence>
<gene>
    <name evidence="1" type="ORF">ATANTOWER_018118</name>
</gene>
<dbReference type="EMBL" id="JAHUTI010023415">
    <property type="protein sequence ID" value="MED6240251.1"/>
    <property type="molecule type" value="Genomic_DNA"/>
</dbReference>
<proteinExistence type="predicted"/>
<name>A0ABU7APV2_9TELE</name>
<comment type="caution">
    <text evidence="1">The sequence shown here is derived from an EMBL/GenBank/DDBJ whole genome shotgun (WGS) entry which is preliminary data.</text>
</comment>